<keyword evidence="9" id="KW-0812">Transmembrane</keyword>
<reference evidence="42" key="4">
    <citation type="submission" date="2025-04" db="UniProtKB">
        <authorList>
            <consortium name="RefSeq"/>
        </authorList>
    </citation>
    <scope>IDENTIFICATION</scope>
    <source>
        <strain evidence="42">Tuebingen</strain>
    </source>
</reference>
<evidence type="ECO:0000256" key="3">
    <source>
        <dbReference type="ARBA" id="ARBA00004922"/>
    </source>
</evidence>
<reference evidence="39" key="1">
    <citation type="submission" date="2006-07" db="EMBL/GenBank/DDBJ databases">
        <title>The animal sialyltransferase and sialyltransferase-related genes.</title>
        <authorList>
            <person name="Harduin-Lepers A."/>
            <person name="Mollicone R."/>
            <person name="Delannoy P."/>
            <person name="Oriol R."/>
        </authorList>
    </citation>
    <scope>NUCLEOTIDE SEQUENCE</scope>
</reference>
<evidence type="ECO:0000256" key="8">
    <source>
        <dbReference type="ARBA" id="ARBA00022679"/>
    </source>
</evidence>
<dbReference type="FunFam" id="3.90.1480.20:FF:000002">
    <property type="entry name" value="CMP-N-acetylneuraminate-beta-galactosamide- alpha-2,3-sialyltransferase 2"/>
    <property type="match status" value="1"/>
</dbReference>
<dbReference type="GO" id="GO:0016020">
    <property type="term" value="C:membrane"/>
    <property type="evidence" value="ECO:0000318"/>
    <property type="project" value="GO_Central"/>
</dbReference>
<evidence type="ECO:0000313" key="40">
    <source>
        <dbReference type="Ensembl" id="ENSDARP00000155902"/>
    </source>
</evidence>
<comment type="similarity">
    <text evidence="5">Belongs to the glycosyltransferase 29 family.</text>
</comment>
<dbReference type="GlyGen" id="Q0P7H5">
    <property type="glycosylation" value="1 site"/>
</dbReference>
<keyword evidence="14" id="KW-0472">Membrane</keyword>
<evidence type="ECO:0000256" key="23">
    <source>
        <dbReference type="ARBA" id="ARBA00042022"/>
    </source>
</evidence>
<dbReference type="AlphaFoldDB" id="Q0P7H5"/>
<dbReference type="Ensembl" id="ENSDART00000184835.1">
    <property type="protein sequence ID" value="ENSDARP00000155902.1"/>
    <property type="gene ID" value="ENSDARG00000099289.2"/>
</dbReference>
<evidence type="ECO:0000256" key="5">
    <source>
        <dbReference type="ARBA" id="ARBA00006003"/>
    </source>
</evidence>
<keyword evidence="8 39" id="KW-0808">Transferase</keyword>
<evidence type="ECO:0000256" key="14">
    <source>
        <dbReference type="ARBA" id="ARBA00023136"/>
    </source>
</evidence>
<evidence type="ECO:0000256" key="27">
    <source>
        <dbReference type="ARBA" id="ARBA00042991"/>
    </source>
</evidence>
<evidence type="ECO:0000256" key="17">
    <source>
        <dbReference type="ARBA" id="ARBA00036292"/>
    </source>
</evidence>
<evidence type="ECO:0000256" key="1">
    <source>
        <dbReference type="ARBA" id="ARBA00004447"/>
    </source>
</evidence>
<evidence type="ECO:0000256" key="10">
    <source>
        <dbReference type="ARBA" id="ARBA00022968"/>
    </source>
</evidence>
<dbReference type="Proteomes" id="UP000000437">
    <property type="component" value="Chromosome 19"/>
</dbReference>
<keyword evidence="12" id="KW-0333">Golgi apparatus</keyword>
<comment type="subunit">
    <text evidence="33">Homodimer; disulfide-linked. Homodimer formation occurs in the endoplasmic reticulum.</text>
</comment>
<comment type="pathway">
    <text evidence="4">Glycolipid biosynthesis.</text>
</comment>
<dbReference type="InterPro" id="IPR051757">
    <property type="entry name" value="Beta-gal_alpha2-3_sialyltrans"/>
</dbReference>
<keyword evidence="15" id="KW-1015">Disulfide bond</keyword>
<comment type="catalytic activity">
    <reaction evidence="30">
        <text>a ganglioside GA1 + CMP-N-acetyl-beta-neuraminate = a ganglioside GM1b + CMP + H(+)</text>
        <dbReference type="Rhea" id="RHEA:48244"/>
        <dbReference type="ChEBI" id="CHEBI:15378"/>
        <dbReference type="ChEBI" id="CHEBI:57812"/>
        <dbReference type="ChEBI" id="CHEBI:60377"/>
        <dbReference type="ChEBI" id="CHEBI:88069"/>
        <dbReference type="ChEBI" id="CHEBI:90151"/>
    </reaction>
    <physiologicalReaction direction="left-to-right" evidence="30">
        <dbReference type="Rhea" id="RHEA:48245"/>
    </physiologicalReaction>
</comment>
<feature type="non-terminal residue" evidence="39">
    <location>
        <position position="317"/>
    </location>
</feature>
<evidence type="ECO:0000256" key="24">
    <source>
        <dbReference type="ARBA" id="ARBA00042448"/>
    </source>
</evidence>
<sequence>MHKLLCFATKRTRCLTLSVSLIICLFIFSQPSIQRHIFGVCACGQCVADIFYDAWFRMHYDPNIELLLTKKNSILSDALYRWWQKLQYKSRVNYKAVSEMLFGIFPNEEDYSDAGPGRCRTCAVVGNSGNLNGSHYGVLIDAHDLVIRINKGPTEGFERDVGLKTTHRMIYPESAVDMDNSTYLVLIPFKTLDLQWLISVFTTKHIDRTYIPVKPTIKANRNKVMVLHPSFLKYVQEHWLQKHGRYPSTGFITLIFALHICDQVSVFGFGADKDGNWHHYFEHKKHPRNAGNHGGSYEYLIALKLHEKQGIRLYKGW</sequence>
<evidence type="ECO:0000256" key="2">
    <source>
        <dbReference type="ARBA" id="ARBA00004613"/>
    </source>
</evidence>
<dbReference type="EC" id="2.4.3.2" evidence="18"/>
<evidence type="ECO:0000256" key="12">
    <source>
        <dbReference type="ARBA" id="ARBA00023034"/>
    </source>
</evidence>
<accession>A0A8M9PP10</accession>
<dbReference type="Pfam" id="PF00777">
    <property type="entry name" value="Glyco_transf_29"/>
    <property type="match status" value="1"/>
</dbReference>
<comment type="pathway">
    <text evidence="3">Protein modification; protein glycosylation.</text>
</comment>
<evidence type="ECO:0000256" key="26">
    <source>
        <dbReference type="ARBA" id="ARBA00042990"/>
    </source>
</evidence>
<evidence type="ECO:0000256" key="7">
    <source>
        <dbReference type="ARBA" id="ARBA00022676"/>
    </source>
</evidence>
<evidence type="ECO:0000256" key="30">
    <source>
        <dbReference type="ARBA" id="ARBA00043816"/>
    </source>
</evidence>
<dbReference type="EMBL" id="AM287262">
    <property type="protein sequence ID" value="CAL18610.1"/>
    <property type="molecule type" value="mRNA"/>
</dbReference>
<comment type="catalytic activity">
    <reaction evidence="32">
        <text>a globoside GalGb4Cer + CMP-N-acetyl-beta-neuraminate = a globoside MSGG + CMP + H(+)</text>
        <dbReference type="Rhea" id="RHEA:65372"/>
        <dbReference type="ChEBI" id="CHEBI:15378"/>
        <dbReference type="ChEBI" id="CHEBI:57812"/>
        <dbReference type="ChEBI" id="CHEBI:60377"/>
        <dbReference type="ChEBI" id="CHEBI:140623"/>
        <dbReference type="ChEBI" id="CHEBI:140691"/>
    </reaction>
    <physiologicalReaction direction="left-to-right" evidence="32">
        <dbReference type="Rhea" id="RHEA:65373"/>
    </physiologicalReaction>
</comment>
<evidence type="ECO:0000256" key="31">
    <source>
        <dbReference type="ARBA" id="ARBA00047509"/>
    </source>
</evidence>
<dbReference type="EC" id="2.4.3.4" evidence="19"/>
<evidence type="ECO:0000256" key="29">
    <source>
        <dbReference type="ARBA" id="ARBA00043773"/>
    </source>
</evidence>
<evidence type="ECO:0000313" key="41">
    <source>
        <dbReference type="Proteomes" id="UP000000437"/>
    </source>
</evidence>
<evidence type="ECO:0000256" key="34">
    <source>
        <dbReference type="ARBA" id="ARBA00072809"/>
    </source>
</evidence>
<dbReference type="GeneTree" id="ENSGT00940000154725"/>
<evidence type="ECO:0000256" key="32">
    <source>
        <dbReference type="ARBA" id="ARBA00052027"/>
    </source>
</evidence>
<evidence type="ECO:0000256" key="22">
    <source>
        <dbReference type="ARBA" id="ARBA00041997"/>
    </source>
</evidence>
<reference evidence="40 41" key="2">
    <citation type="journal article" date="2013" name="Nature">
        <title>The zebrafish reference genome sequence and its relationship to the human genome.</title>
        <authorList>
            <consortium name="Genome Reference Consortium Zebrafish"/>
            <person name="Howe K."/>
            <person name="Clark M.D."/>
            <person name="Torroja C.F."/>
            <person name="Torrance J."/>
            <person name="Berthelot C."/>
            <person name="Muffato M."/>
            <person name="Collins J.E."/>
            <person name="Humphray S."/>
            <person name="McLaren K."/>
            <person name="Matthews L."/>
            <person name="McLaren S."/>
            <person name="Sealy I."/>
            <person name="Caccamo M."/>
            <person name="Churcher C."/>
            <person name="Scott C."/>
            <person name="Barrett J.C."/>
            <person name="Koch R."/>
            <person name="Rauch G.J."/>
            <person name="White S."/>
            <person name="Chow W."/>
            <person name="Kilian B."/>
            <person name="Quintais L.T."/>
            <person name="Guerra-Assuncao J.A."/>
            <person name="Zhou Y."/>
            <person name="Gu Y."/>
            <person name="Yen J."/>
            <person name="Vogel J.H."/>
            <person name="Eyre T."/>
            <person name="Redmond S."/>
            <person name="Banerjee R."/>
            <person name="Chi J."/>
            <person name="Fu B."/>
            <person name="Langley E."/>
            <person name="Maguire S.F."/>
            <person name="Laird G.K."/>
            <person name="Lloyd D."/>
            <person name="Kenyon E."/>
            <person name="Donaldson S."/>
            <person name="Sehra H."/>
            <person name="Almeida-King J."/>
            <person name="Loveland J."/>
            <person name="Trevanion S."/>
            <person name="Jones M."/>
            <person name="Quail M."/>
            <person name="Willey D."/>
            <person name="Hunt A."/>
            <person name="Burton J."/>
            <person name="Sims S."/>
            <person name="McLay K."/>
            <person name="Plumb B."/>
            <person name="Davis J."/>
            <person name="Clee C."/>
            <person name="Oliver K."/>
            <person name="Clark R."/>
            <person name="Riddle C."/>
            <person name="Elliot D."/>
            <person name="Eliott D."/>
            <person name="Threadgold G."/>
            <person name="Harden G."/>
            <person name="Ware D."/>
            <person name="Begum S."/>
            <person name="Mortimore B."/>
            <person name="Mortimer B."/>
            <person name="Kerry G."/>
            <person name="Heath P."/>
            <person name="Phillimore B."/>
            <person name="Tracey A."/>
            <person name="Corby N."/>
            <person name="Dunn M."/>
            <person name="Johnson C."/>
            <person name="Wood J."/>
            <person name="Clark S."/>
            <person name="Pelan S."/>
            <person name="Griffiths G."/>
            <person name="Smith M."/>
            <person name="Glithero R."/>
            <person name="Howden P."/>
            <person name="Barker N."/>
            <person name="Lloyd C."/>
            <person name="Stevens C."/>
            <person name="Harley J."/>
            <person name="Holt K."/>
            <person name="Panagiotidis G."/>
            <person name="Lovell J."/>
            <person name="Beasley H."/>
            <person name="Henderson C."/>
            <person name="Gordon D."/>
            <person name="Auger K."/>
            <person name="Wright D."/>
            <person name="Collins J."/>
            <person name="Raisen C."/>
            <person name="Dyer L."/>
            <person name="Leung K."/>
            <person name="Robertson L."/>
            <person name="Ambridge K."/>
            <person name="Leongamornlert D."/>
            <person name="McGuire S."/>
            <person name="Gilderthorp R."/>
            <person name="Griffiths C."/>
            <person name="Manthravadi D."/>
            <person name="Nichol S."/>
            <person name="Barker G."/>
            <person name="Whitehead S."/>
            <person name="Kay M."/>
            <person name="Brown J."/>
            <person name="Murnane C."/>
            <person name="Gray E."/>
            <person name="Humphries M."/>
            <person name="Sycamore N."/>
            <person name="Barker D."/>
            <person name="Saunders D."/>
            <person name="Wallis J."/>
            <person name="Babbage A."/>
            <person name="Hammond S."/>
            <person name="Mashreghi-Mohammadi M."/>
            <person name="Barr L."/>
            <person name="Martin S."/>
            <person name="Wray P."/>
            <person name="Ellington A."/>
            <person name="Matthews N."/>
            <person name="Ellwood M."/>
            <person name="Woodmansey R."/>
            <person name="Clark G."/>
            <person name="Cooper J."/>
            <person name="Cooper J."/>
            <person name="Tromans A."/>
            <person name="Grafham D."/>
            <person name="Skuce C."/>
            <person name="Pandian R."/>
            <person name="Andrews R."/>
            <person name="Harrison E."/>
            <person name="Kimberley A."/>
            <person name="Garnett J."/>
            <person name="Fosker N."/>
            <person name="Hall R."/>
            <person name="Garner P."/>
            <person name="Kelly D."/>
            <person name="Bird C."/>
            <person name="Palmer S."/>
            <person name="Gehring I."/>
            <person name="Berger A."/>
            <person name="Dooley C.M."/>
            <person name="Ersan-Urun Z."/>
            <person name="Eser C."/>
            <person name="Geiger H."/>
            <person name="Geisler M."/>
            <person name="Karotki L."/>
            <person name="Kirn A."/>
            <person name="Konantz J."/>
            <person name="Konantz M."/>
            <person name="Oberlander M."/>
            <person name="Rudolph-Geiger S."/>
            <person name="Teucke M."/>
            <person name="Lanz C."/>
            <person name="Raddatz G."/>
            <person name="Osoegawa K."/>
            <person name="Zhu B."/>
            <person name="Rapp A."/>
            <person name="Widaa S."/>
            <person name="Langford C."/>
            <person name="Yang F."/>
            <person name="Schuster S.C."/>
            <person name="Carter N.P."/>
            <person name="Harrow J."/>
            <person name="Ning Z."/>
            <person name="Herrero J."/>
            <person name="Searle S.M."/>
            <person name="Enright A."/>
            <person name="Geisler R."/>
            <person name="Plasterk R.H."/>
            <person name="Lee C."/>
            <person name="Westerfield M."/>
            <person name="de Jong P.J."/>
            <person name="Zon L.I."/>
            <person name="Postlethwait J.H."/>
            <person name="Nusslein-Volhard C."/>
            <person name="Hubbard T.J."/>
            <person name="Roest Crollius H."/>
            <person name="Rogers J."/>
            <person name="Stemple D.L."/>
        </authorList>
    </citation>
    <scope>NUCLEOTIDE SEQUENCE [LARGE SCALE GENOMIC DNA]</scope>
    <source>
        <strain evidence="40">Tuebingen</strain>
    </source>
</reference>
<evidence type="ECO:0000256" key="38">
    <source>
        <dbReference type="PIRSR" id="PIRSR005557-2"/>
    </source>
</evidence>
<evidence type="ECO:0000256" key="33">
    <source>
        <dbReference type="ARBA" id="ARBA00062545"/>
    </source>
</evidence>
<gene>
    <name evidence="40 42 43" type="primary">st3gal1l3</name>
    <name evidence="39" type="synonym">siat 4A-r4</name>
</gene>
<evidence type="ECO:0000256" key="15">
    <source>
        <dbReference type="ARBA" id="ARBA00023157"/>
    </source>
</evidence>
<dbReference type="KEGG" id="dre:556518"/>
<evidence type="ECO:0000256" key="21">
    <source>
        <dbReference type="ARBA" id="ARBA00041507"/>
    </source>
</evidence>
<dbReference type="EMBL" id="FP085400">
    <property type="status" value="NOT_ANNOTATED_CDS"/>
    <property type="molecule type" value="Genomic_DNA"/>
</dbReference>
<dbReference type="GO" id="GO:0097503">
    <property type="term" value="P:sialylation"/>
    <property type="evidence" value="ECO:0000318"/>
    <property type="project" value="GO_Central"/>
</dbReference>
<dbReference type="InterPro" id="IPR012163">
    <property type="entry name" value="Sialyl_trans"/>
</dbReference>
<keyword evidence="10" id="KW-0735">Signal-anchor</keyword>
<evidence type="ECO:0000256" key="13">
    <source>
        <dbReference type="ARBA" id="ARBA00023098"/>
    </source>
</evidence>
<dbReference type="GO" id="GO:0003836">
    <property type="term" value="F:beta-galactoside (CMP) alpha-2,3-sialyltransferase activity"/>
    <property type="evidence" value="ECO:0000318"/>
    <property type="project" value="GO_Central"/>
</dbReference>
<dbReference type="PANTHER" id="PTHR46032:SF6">
    <property type="entry name" value="CMP-N-ACETYLNEURAMINATE-BETA-GALACTOSAMIDE-ALPHA-2,3-SIALYLTRANSFERASE 1"/>
    <property type="match status" value="1"/>
</dbReference>
<comment type="catalytic activity">
    <reaction evidence="31">
        <text>ganglioside GM1 (d18:1(4E)/18:0) + CMP-N-acetyl-beta-neuraminate = ganglioside GD1a (18:1(4E)/18:0) + CMP + H(+)</text>
        <dbReference type="Rhea" id="RHEA:48248"/>
        <dbReference type="ChEBI" id="CHEBI:15378"/>
        <dbReference type="ChEBI" id="CHEBI:57812"/>
        <dbReference type="ChEBI" id="CHEBI:60377"/>
        <dbReference type="ChEBI" id="CHEBI:73110"/>
        <dbReference type="ChEBI" id="CHEBI:90153"/>
    </reaction>
    <physiologicalReaction direction="left-to-right" evidence="31">
        <dbReference type="Rhea" id="RHEA:48249"/>
    </physiologicalReaction>
</comment>
<evidence type="ECO:0000256" key="35">
    <source>
        <dbReference type="ARBA" id="ARBA00081228"/>
    </source>
</evidence>
<dbReference type="STRING" id="7955.ENSDARP00000155902"/>
<evidence type="ECO:0000256" key="28">
    <source>
        <dbReference type="ARBA" id="ARBA00043673"/>
    </source>
</evidence>
<dbReference type="CTD" id="556518"/>
<evidence type="ECO:0000256" key="4">
    <source>
        <dbReference type="ARBA" id="ARBA00004934"/>
    </source>
</evidence>
<evidence type="ECO:0000256" key="25">
    <source>
        <dbReference type="ARBA" id="ARBA00042682"/>
    </source>
</evidence>
<organism evidence="39">
    <name type="scientific">Danio rerio</name>
    <name type="common">Zebrafish</name>
    <name type="synonym">Brachydanio rerio</name>
    <dbReference type="NCBI Taxonomy" id="7955"/>
    <lineage>
        <taxon>Eukaryota</taxon>
        <taxon>Metazoa</taxon>
        <taxon>Chordata</taxon>
        <taxon>Craniata</taxon>
        <taxon>Vertebrata</taxon>
        <taxon>Euteleostomi</taxon>
        <taxon>Actinopterygii</taxon>
        <taxon>Neopterygii</taxon>
        <taxon>Teleostei</taxon>
        <taxon>Ostariophysi</taxon>
        <taxon>Cypriniformes</taxon>
        <taxon>Danionidae</taxon>
        <taxon>Danioninae</taxon>
        <taxon>Danio</taxon>
    </lineage>
</organism>
<dbReference type="AGR" id="ZFIN:ZDB-GENE-100922-174"/>
<dbReference type="InterPro" id="IPR038578">
    <property type="entry name" value="GT29-like_sf"/>
</dbReference>
<evidence type="ECO:0000256" key="9">
    <source>
        <dbReference type="ARBA" id="ARBA00022692"/>
    </source>
</evidence>
<dbReference type="GeneID" id="556518"/>
<evidence type="ECO:0000313" key="39">
    <source>
        <dbReference type="EMBL" id="CAL18610.1"/>
    </source>
</evidence>
<name>Q0P7H5_DANRE</name>
<dbReference type="GO" id="GO:0006629">
    <property type="term" value="P:lipid metabolic process"/>
    <property type="evidence" value="ECO:0007669"/>
    <property type="project" value="UniProtKB-KW"/>
</dbReference>
<protein>
    <recommendedName>
        <fullName evidence="20">CMP-N-acetylneuraminate-beta-galactosamide-alpha-2,3-sialyltransferase 1</fullName>
        <ecNumber evidence="18">2.4.3.2</ecNumber>
        <ecNumber evidence="19">2.4.3.4</ecNumber>
    </recommendedName>
    <alternativeName>
        <fullName evidence="34">CMP-N-acetylneuraminate-beta-galactosamide-alpha-2,3-sialyltransferase 2</fullName>
    </alternativeName>
    <alternativeName>
        <fullName evidence="27">Gal-NAc6S</fullName>
    </alternativeName>
    <alternativeName>
        <fullName evidence="24">Gal-beta-1,3-GalNAc-alpha-2,3-sialyltransferase</fullName>
    </alternativeName>
    <alternativeName>
        <fullName evidence="26">Monosialoganglioside sialyltransferase</fullName>
    </alternativeName>
    <alternativeName>
        <fullName evidence="22">ST3Gal I</fullName>
    </alternativeName>
    <alternativeName>
        <fullName evidence="35">ST3Gal II</fullName>
    </alternativeName>
    <alternativeName>
        <fullName evidence="23">ST3GalA.1</fullName>
    </alternativeName>
    <alternativeName>
        <fullName evidence="36">ST3GalA.2</fullName>
    </alternativeName>
    <alternativeName>
        <fullName evidence="21">ST3O</fullName>
    </alternativeName>
    <alternativeName>
        <fullName evidence="25">Sialyltransferase 4A</fullName>
    </alternativeName>
    <alternativeName>
        <fullName evidence="37">Sialyltransferase 4B</fullName>
    </alternativeName>
</protein>
<evidence type="ECO:0000256" key="36">
    <source>
        <dbReference type="ARBA" id="ARBA00081332"/>
    </source>
</evidence>
<dbReference type="EMBL" id="LO018555">
    <property type="status" value="NOT_ANNOTATED_CDS"/>
    <property type="molecule type" value="Genomic_DNA"/>
</dbReference>
<reference evidence="40" key="3">
    <citation type="submission" date="2018-04" db="UniProtKB">
        <authorList>
            <consortium name="Ensembl"/>
        </authorList>
    </citation>
    <scope>IDENTIFICATION</scope>
    <source>
        <strain evidence="40">Tuebingen</strain>
    </source>
</reference>
<keyword evidence="41" id="KW-1185">Reference proteome</keyword>
<dbReference type="OrthoDB" id="10264956at2759"/>
<feature type="disulfide bond" evidence="38">
    <location>
        <begin position="122"/>
        <end position="261"/>
    </location>
</feature>
<dbReference type="RefSeq" id="XP_021323981.1">
    <property type="nucleotide sequence ID" value="XM_021468306.2"/>
</dbReference>
<keyword evidence="13" id="KW-0443">Lipid metabolism</keyword>
<comment type="subcellular location">
    <subcellularLocation>
        <location evidence="1">Golgi apparatus</location>
        <location evidence="1">Golgi stack membrane</location>
        <topology evidence="1">Single-pass type II membrane protein</topology>
    </subcellularLocation>
    <subcellularLocation>
        <location evidence="2">Secreted</location>
    </subcellularLocation>
</comment>
<dbReference type="Gene3D" id="3.90.1480.20">
    <property type="entry name" value="Glycosyl transferase family 29"/>
    <property type="match status" value="1"/>
</dbReference>
<evidence type="ECO:0000256" key="6">
    <source>
        <dbReference type="ARBA" id="ARBA00022525"/>
    </source>
</evidence>
<evidence type="ECO:0000256" key="11">
    <source>
        <dbReference type="ARBA" id="ARBA00022989"/>
    </source>
</evidence>
<evidence type="ECO:0000313" key="42">
    <source>
        <dbReference type="RefSeq" id="XP_021323981.1"/>
    </source>
</evidence>
<dbReference type="GO" id="GO:0047288">
    <property type="term" value="F:beta-D-galactosyl-(1-&gt;3)-N-acetyl-beta-D-galactosaminide alpha-2,3- sialyltransferase"/>
    <property type="evidence" value="ECO:0007669"/>
    <property type="project" value="UniProtKB-EC"/>
</dbReference>
<dbReference type="PANTHER" id="PTHR46032">
    <property type="entry name" value="ALPHA-2,3-SIALYLTRANSFERASE ST3GAL I ISOFORM X1"/>
    <property type="match status" value="1"/>
</dbReference>
<accession>Q0P7H5</accession>
<evidence type="ECO:0000256" key="16">
    <source>
        <dbReference type="ARBA" id="ARBA00023180"/>
    </source>
</evidence>
<evidence type="ECO:0000256" key="19">
    <source>
        <dbReference type="ARBA" id="ARBA00039107"/>
    </source>
</evidence>
<dbReference type="ZFIN" id="ZDB-GENE-100922-174">
    <property type="gene designation" value="st3gal1l3"/>
</dbReference>
<evidence type="ECO:0000256" key="20">
    <source>
        <dbReference type="ARBA" id="ARBA00040101"/>
    </source>
</evidence>
<feature type="non-terminal residue" evidence="39">
    <location>
        <position position="1"/>
    </location>
</feature>
<dbReference type="GO" id="GO:0032580">
    <property type="term" value="C:Golgi cisterna membrane"/>
    <property type="evidence" value="ECO:0007669"/>
    <property type="project" value="UniProtKB-SubCell"/>
</dbReference>
<dbReference type="OMA" id="LKRSHYG"/>
<keyword evidence="6" id="KW-0964">Secreted</keyword>
<comment type="catalytic activity">
    <reaction evidence="28">
        <text>a ganglioside GA1 (d18:1(4E)) + CMP-N-acetyl-beta-neuraminate = a ganglioside GM1b (d18:1(4E)) + CMP + H(+)</text>
        <dbReference type="Rhea" id="RHEA:47560"/>
        <dbReference type="ChEBI" id="CHEBI:15378"/>
        <dbReference type="ChEBI" id="CHEBI:27938"/>
        <dbReference type="ChEBI" id="CHEBI:57812"/>
        <dbReference type="ChEBI" id="CHEBI:60377"/>
        <dbReference type="ChEBI" id="CHEBI:78568"/>
    </reaction>
    <physiologicalReaction direction="left-to-right" evidence="28">
        <dbReference type="Rhea" id="RHEA:47561"/>
    </physiologicalReaction>
</comment>
<keyword evidence="11" id="KW-1133">Transmembrane helix</keyword>
<comment type="catalytic activity">
    <reaction evidence="17">
        <text>a beta-D-galactosyl-(1-&gt;3)-N-acetyl-alpha-D-galactosaminyl derivative + CMP-N-acetyl-beta-neuraminate = an N-acetyl-alpha-neuraminyl-(2-&gt;3)-beta-D-galactosyl-(1-&gt;3)-N-acetyl-alpha-D-galactosaminyl derivative + CMP + H(+)</text>
        <dbReference type="Rhea" id="RHEA:21616"/>
        <dbReference type="ChEBI" id="CHEBI:15378"/>
        <dbReference type="ChEBI" id="CHEBI:57812"/>
        <dbReference type="ChEBI" id="CHEBI:60377"/>
        <dbReference type="ChEBI" id="CHEBI:133470"/>
        <dbReference type="ChEBI" id="CHEBI:139596"/>
        <dbReference type="EC" id="2.4.3.4"/>
    </reaction>
    <physiologicalReaction direction="left-to-right" evidence="17">
        <dbReference type="Rhea" id="RHEA:21617"/>
    </physiologicalReaction>
</comment>
<evidence type="ECO:0000256" key="37">
    <source>
        <dbReference type="ARBA" id="ARBA00082805"/>
    </source>
</evidence>
<evidence type="ECO:0000313" key="43">
    <source>
        <dbReference type="ZFIN" id="ZDB-GENE-100922-174"/>
    </source>
</evidence>
<keyword evidence="16" id="KW-0325">Glycoprotein</keyword>
<dbReference type="CDD" id="cd23966">
    <property type="entry name" value="GT29_ST3GAL1_2"/>
    <property type="match status" value="1"/>
</dbReference>
<dbReference type="GO" id="GO:0005576">
    <property type="term" value="C:extracellular region"/>
    <property type="evidence" value="ECO:0007669"/>
    <property type="project" value="UniProtKB-SubCell"/>
</dbReference>
<dbReference type="CAZy" id="GT29">
    <property type="family name" value="Glycosyltransferase Family 29"/>
</dbReference>
<evidence type="ECO:0000256" key="18">
    <source>
        <dbReference type="ARBA" id="ARBA00039106"/>
    </source>
</evidence>
<comment type="catalytic activity">
    <reaction evidence="29">
        <text>a ganglioside GM1 (d18:1(4E)) + CMP-N-acetyl-beta-neuraminate = a ganglioside GD1a (d18:1(4E)) + CMP + H(+)</text>
        <dbReference type="Rhea" id="RHEA:18021"/>
        <dbReference type="ChEBI" id="CHEBI:15378"/>
        <dbReference type="ChEBI" id="CHEBI:57812"/>
        <dbReference type="ChEBI" id="CHEBI:60377"/>
        <dbReference type="ChEBI" id="CHEBI:77709"/>
        <dbReference type="ChEBI" id="CHEBI:78445"/>
        <dbReference type="EC" id="2.4.3.2"/>
    </reaction>
    <physiologicalReaction direction="left-to-right" evidence="29">
        <dbReference type="Rhea" id="RHEA:18022"/>
    </physiologicalReaction>
</comment>
<proteinExistence type="evidence at transcript level"/>
<dbReference type="PIRSF" id="PIRSF005557">
    <property type="entry name" value="Sialyl_trans"/>
    <property type="match status" value="1"/>
</dbReference>
<keyword evidence="7 39" id="KW-0328">Glycosyltransferase</keyword>
<dbReference type="InterPro" id="IPR001675">
    <property type="entry name" value="Glyco_trans_29"/>
</dbReference>